<dbReference type="AlphaFoldDB" id="T0YRZ6"/>
<comment type="caution">
    <text evidence="1">The sequence shown here is derived from an EMBL/GenBank/DDBJ whole genome shotgun (WGS) entry which is preliminary data.</text>
</comment>
<evidence type="ECO:0000313" key="1">
    <source>
        <dbReference type="EMBL" id="EQD38311.1"/>
    </source>
</evidence>
<organism evidence="1">
    <name type="scientific">mine drainage metagenome</name>
    <dbReference type="NCBI Taxonomy" id="410659"/>
    <lineage>
        <taxon>unclassified sequences</taxon>
        <taxon>metagenomes</taxon>
        <taxon>ecological metagenomes</taxon>
    </lineage>
</organism>
<reference evidence="1" key="2">
    <citation type="journal article" date="2014" name="ISME J.">
        <title>Microbial stratification in low pH oxic and suboxic macroscopic growths along an acid mine drainage.</title>
        <authorList>
            <person name="Mendez-Garcia C."/>
            <person name="Mesa V."/>
            <person name="Sprenger R.R."/>
            <person name="Richter M."/>
            <person name="Diez M.S."/>
            <person name="Solano J."/>
            <person name="Bargiela R."/>
            <person name="Golyshina O.V."/>
            <person name="Manteca A."/>
            <person name="Ramos J.L."/>
            <person name="Gallego J.R."/>
            <person name="Llorente I."/>
            <person name="Martins Dos Santos V.A."/>
            <person name="Jensen O.N."/>
            <person name="Pelaez A.I."/>
            <person name="Sanchez J."/>
            <person name="Ferrer M."/>
        </authorList>
    </citation>
    <scope>NUCLEOTIDE SEQUENCE</scope>
</reference>
<dbReference type="PANTHER" id="PTHR37625">
    <property type="entry name" value="OUTER MEMBRANE LIPOPROTEIN-RELATED"/>
    <property type="match status" value="1"/>
</dbReference>
<dbReference type="EMBL" id="AUZZ01008314">
    <property type="protein sequence ID" value="EQD38311.1"/>
    <property type="molecule type" value="Genomic_DNA"/>
</dbReference>
<dbReference type="Gene3D" id="2.60.40.4150">
    <property type="entry name" value="Type VI secretion system, lipoprotein SciN"/>
    <property type="match status" value="1"/>
</dbReference>
<proteinExistence type="predicted"/>
<dbReference type="NCBIfam" id="TIGR03352">
    <property type="entry name" value="VI_chp_3"/>
    <property type="match status" value="1"/>
</dbReference>
<protein>
    <submittedName>
        <fullName evidence="1">Lipoprotein</fullName>
    </submittedName>
</protein>
<gene>
    <name evidence="1" type="ORF">B2A_11513</name>
</gene>
<dbReference type="InterPro" id="IPR017734">
    <property type="entry name" value="T6SS_SciN"/>
</dbReference>
<dbReference type="Pfam" id="PF12790">
    <property type="entry name" value="T6SS-SciN"/>
    <property type="match status" value="1"/>
</dbReference>
<reference evidence="1" key="1">
    <citation type="submission" date="2013-08" db="EMBL/GenBank/DDBJ databases">
        <authorList>
            <person name="Mendez C."/>
            <person name="Richter M."/>
            <person name="Ferrer M."/>
            <person name="Sanchez J."/>
        </authorList>
    </citation>
    <scope>NUCLEOTIDE SEQUENCE</scope>
</reference>
<name>T0YRZ6_9ZZZZ</name>
<sequence length="96" mass="10610">MNAGFFALYDHEHRTLGSSLIMRDERTVFPGQRVSLDLALSPAARFLGVLAAYRDVRTARWRAVVGVPEKSLLKLLATRRVSVRVGKDAVSIAVTD</sequence>
<dbReference type="InterPro" id="IPR038706">
    <property type="entry name" value="Type_VI_SciN-like_sf"/>
</dbReference>
<keyword evidence="1" id="KW-0449">Lipoprotein</keyword>
<accession>T0YRZ6</accession>
<dbReference type="PANTHER" id="PTHR37625:SF4">
    <property type="entry name" value="OUTER MEMBRANE LIPOPROTEIN"/>
    <property type="match status" value="1"/>
</dbReference>